<dbReference type="Pfam" id="PF14338">
    <property type="entry name" value="Mrr_N"/>
    <property type="match status" value="1"/>
</dbReference>
<dbReference type="Pfam" id="PF04471">
    <property type="entry name" value="Mrr_cat"/>
    <property type="match status" value="1"/>
</dbReference>
<evidence type="ECO:0000259" key="2">
    <source>
        <dbReference type="Pfam" id="PF14338"/>
    </source>
</evidence>
<sequence length="315" mass="35173">MLGVRTMSVPNYQAFMQPLLHVLNAQYPHPVKLGEIENKVYTQLNLTAEELKQRIPSGKQTYSNHRLNWAKTYLVQAGLITQPKRAYCVISDAGKAALSCGEQINNAYLKQFSSFKDFVQRSKKANVTSCESETQKPVENDEQTPQEVIESAVETMNTSLRDELLNSILAASPLFFENLVVDLMLAMGYGGSRQDAGQATQYTQDGGIDGIIKEDKLGLEMIYLQAKRYTDKTVGRPDIQAFAGALDMHRAKKGVFITTSGFSKEAKAYVNMIEKRIVLVDGEQLSALMLSHNLGVSTKYRFEVKALDSDYFLES</sequence>
<dbReference type="Gene3D" id="3.40.1350.10">
    <property type="match status" value="1"/>
</dbReference>
<name>A0ABR9EK52_9GAMM</name>
<evidence type="ECO:0000313" key="4">
    <source>
        <dbReference type="Proteomes" id="UP000615755"/>
    </source>
</evidence>
<dbReference type="InterPro" id="IPR011856">
    <property type="entry name" value="tRNA_endonuc-like_dom_sf"/>
</dbReference>
<dbReference type="InterPro" id="IPR052906">
    <property type="entry name" value="Type_IV_Methyl-Rstrct_Enzyme"/>
</dbReference>
<accession>A0ABR9EK52</accession>
<dbReference type="EMBL" id="AQGV01000015">
    <property type="protein sequence ID" value="MBE0370640.1"/>
    <property type="molecule type" value="Genomic_DNA"/>
</dbReference>
<organism evidence="3 4">
    <name type="scientific">Pseudoalteromonas aurantia 208</name>
    <dbReference type="NCBI Taxonomy" id="1314867"/>
    <lineage>
        <taxon>Bacteria</taxon>
        <taxon>Pseudomonadati</taxon>
        <taxon>Pseudomonadota</taxon>
        <taxon>Gammaproteobacteria</taxon>
        <taxon>Alteromonadales</taxon>
        <taxon>Pseudoalteromonadaceae</taxon>
        <taxon>Pseudoalteromonas</taxon>
    </lineage>
</organism>
<proteinExistence type="predicted"/>
<feature type="domain" description="Restriction endonuclease type IV Mrr" evidence="1">
    <location>
        <begin position="170"/>
        <end position="289"/>
    </location>
</feature>
<dbReference type="InterPro" id="IPR011335">
    <property type="entry name" value="Restrct_endonuc-II-like"/>
</dbReference>
<feature type="domain" description="Restriction system protein Mrr-like N-terminal" evidence="2">
    <location>
        <begin position="12"/>
        <end position="98"/>
    </location>
</feature>
<gene>
    <name evidence="3" type="primary">mrr</name>
    <name evidence="3" type="ORF">PAUR_b0717</name>
</gene>
<evidence type="ECO:0000259" key="1">
    <source>
        <dbReference type="Pfam" id="PF04471"/>
    </source>
</evidence>
<comment type="caution">
    <text evidence="3">The sequence shown here is derived from an EMBL/GenBank/DDBJ whole genome shotgun (WGS) entry which is preliminary data.</text>
</comment>
<dbReference type="SUPFAM" id="SSF52980">
    <property type="entry name" value="Restriction endonuclease-like"/>
    <property type="match status" value="1"/>
</dbReference>
<dbReference type="Proteomes" id="UP000615755">
    <property type="component" value="Unassembled WGS sequence"/>
</dbReference>
<dbReference type="InterPro" id="IPR025745">
    <property type="entry name" value="Mrr-like_N_dom"/>
</dbReference>
<reference evidence="3 4" key="1">
    <citation type="submission" date="2015-03" db="EMBL/GenBank/DDBJ databases">
        <title>Genome sequence of Pseudoalteromonas aurantia.</title>
        <authorList>
            <person name="Xie B.-B."/>
            <person name="Rong J.-C."/>
            <person name="Qin Q.-L."/>
            <person name="Zhang Y.-Z."/>
        </authorList>
    </citation>
    <scope>NUCLEOTIDE SEQUENCE [LARGE SCALE GENOMIC DNA]</scope>
    <source>
        <strain evidence="3 4">208</strain>
    </source>
</reference>
<keyword evidence="4" id="KW-1185">Reference proteome</keyword>
<dbReference type="InterPro" id="IPR007560">
    <property type="entry name" value="Restrct_endonuc_IV_Mrr"/>
</dbReference>
<dbReference type="PANTHER" id="PTHR30015">
    <property type="entry name" value="MRR RESTRICTION SYSTEM PROTEIN"/>
    <property type="match status" value="1"/>
</dbReference>
<dbReference type="PANTHER" id="PTHR30015:SF7">
    <property type="entry name" value="TYPE IV METHYL-DIRECTED RESTRICTION ENZYME ECOKMRR"/>
    <property type="match status" value="1"/>
</dbReference>
<protein>
    <submittedName>
        <fullName evidence="3">Restriction system protein</fullName>
    </submittedName>
</protein>
<evidence type="ECO:0000313" key="3">
    <source>
        <dbReference type="EMBL" id="MBE0370640.1"/>
    </source>
</evidence>